<dbReference type="AlphaFoldDB" id="A0A9N9BFC5"/>
<dbReference type="EMBL" id="CAJVPZ010005500">
    <property type="protein sequence ID" value="CAG8561852.1"/>
    <property type="molecule type" value="Genomic_DNA"/>
</dbReference>
<gene>
    <name evidence="1" type="ORF">RFULGI_LOCUS5095</name>
</gene>
<comment type="caution">
    <text evidence="1">The sequence shown here is derived from an EMBL/GenBank/DDBJ whole genome shotgun (WGS) entry which is preliminary data.</text>
</comment>
<organism evidence="1 2">
    <name type="scientific">Racocetra fulgida</name>
    <dbReference type="NCBI Taxonomy" id="60492"/>
    <lineage>
        <taxon>Eukaryota</taxon>
        <taxon>Fungi</taxon>
        <taxon>Fungi incertae sedis</taxon>
        <taxon>Mucoromycota</taxon>
        <taxon>Glomeromycotina</taxon>
        <taxon>Glomeromycetes</taxon>
        <taxon>Diversisporales</taxon>
        <taxon>Gigasporaceae</taxon>
        <taxon>Racocetra</taxon>
    </lineage>
</organism>
<evidence type="ECO:0000313" key="1">
    <source>
        <dbReference type="EMBL" id="CAG8561852.1"/>
    </source>
</evidence>
<evidence type="ECO:0000313" key="2">
    <source>
        <dbReference type="Proteomes" id="UP000789396"/>
    </source>
</evidence>
<proteinExistence type="predicted"/>
<accession>A0A9N9BFC5</accession>
<protein>
    <submittedName>
        <fullName evidence="1">17931_t:CDS:1</fullName>
    </submittedName>
</protein>
<dbReference type="Proteomes" id="UP000789396">
    <property type="component" value="Unassembled WGS sequence"/>
</dbReference>
<name>A0A9N9BFC5_9GLOM</name>
<keyword evidence="2" id="KW-1185">Reference proteome</keyword>
<feature type="non-terminal residue" evidence="1">
    <location>
        <position position="47"/>
    </location>
</feature>
<sequence length="47" mass="5361">MSSVALCYYRMDVATVQEKLRILSHKGEIEALDVAEVTFICWNVAKE</sequence>
<reference evidence="1" key="1">
    <citation type="submission" date="2021-06" db="EMBL/GenBank/DDBJ databases">
        <authorList>
            <person name="Kallberg Y."/>
            <person name="Tangrot J."/>
            <person name="Rosling A."/>
        </authorList>
    </citation>
    <scope>NUCLEOTIDE SEQUENCE</scope>
    <source>
        <strain evidence="1">IN212</strain>
    </source>
</reference>